<feature type="transmembrane region" description="Helical" evidence="1">
    <location>
        <begin position="19"/>
        <end position="36"/>
    </location>
</feature>
<proteinExistence type="predicted"/>
<feature type="transmembrane region" description="Helical" evidence="1">
    <location>
        <begin position="56"/>
        <end position="76"/>
    </location>
</feature>
<dbReference type="Proteomes" id="UP000322244">
    <property type="component" value="Unassembled WGS sequence"/>
</dbReference>
<dbReference type="EMBL" id="VLNY01000022">
    <property type="protein sequence ID" value="KAA0017393.1"/>
    <property type="molecule type" value="Genomic_DNA"/>
</dbReference>
<evidence type="ECO:0000313" key="3">
    <source>
        <dbReference type="Proteomes" id="UP000322244"/>
    </source>
</evidence>
<reference evidence="2 3" key="1">
    <citation type="submission" date="2019-07" db="EMBL/GenBank/DDBJ databases">
        <title>Rhodococcus cavernicolus sp. nov., isolated from a cave.</title>
        <authorList>
            <person name="Lee S.D."/>
        </authorList>
    </citation>
    <scope>NUCLEOTIDE SEQUENCE [LARGE SCALE GENOMIC DNA]</scope>
    <source>
        <strain evidence="2 3">C1-24</strain>
    </source>
</reference>
<accession>A0A5A7S4X3</accession>
<keyword evidence="1" id="KW-0472">Membrane</keyword>
<evidence type="ECO:0000313" key="2">
    <source>
        <dbReference type="EMBL" id="KAA0017393.1"/>
    </source>
</evidence>
<name>A0A5A7S4X3_9NOCA</name>
<feature type="transmembrane region" description="Helical" evidence="1">
    <location>
        <begin position="88"/>
        <end position="108"/>
    </location>
</feature>
<protein>
    <recommendedName>
        <fullName evidence="4">MFS transporter</fullName>
    </recommendedName>
</protein>
<keyword evidence="1" id="KW-1133">Transmembrane helix</keyword>
<comment type="caution">
    <text evidence="2">The sequence shown here is derived from an EMBL/GenBank/DDBJ whole genome shotgun (WGS) entry which is preliminary data.</text>
</comment>
<keyword evidence="1" id="KW-0812">Transmembrane</keyword>
<evidence type="ECO:0000256" key="1">
    <source>
        <dbReference type="SAM" id="Phobius"/>
    </source>
</evidence>
<dbReference type="OrthoDB" id="343256at2"/>
<dbReference type="AlphaFoldDB" id="A0A5A7S4X3"/>
<organism evidence="2 3">
    <name type="scientific">Antrihabitans cavernicola</name>
    <dbReference type="NCBI Taxonomy" id="2495913"/>
    <lineage>
        <taxon>Bacteria</taxon>
        <taxon>Bacillati</taxon>
        <taxon>Actinomycetota</taxon>
        <taxon>Actinomycetes</taxon>
        <taxon>Mycobacteriales</taxon>
        <taxon>Nocardiaceae</taxon>
        <taxon>Antrihabitans</taxon>
    </lineage>
</organism>
<dbReference type="RefSeq" id="WP_149433023.1">
    <property type="nucleotide sequence ID" value="NZ_VLNY01000022.1"/>
</dbReference>
<sequence>MSVITAPAQIQSRTTGRSVLAIAAGLITNVVLSSAVDQVMHSLNVFPSSAEYMGNGQFALAVAYRTVFMVLGGYLTARLAPRNAMRHVWILIAIGTVPAIGGVIAAIVGDLGPVWYPVALVVIAAPATWLGGIARRRIS</sequence>
<feature type="transmembrane region" description="Helical" evidence="1">
    <location>
        <begin position="114"/>
        <end position="134"/>
    </location>
</feature>
<evidence type="ECO:0008006" key="4">
    <source>
        <dbReference type="Google" id="ProtNLM"/>
    </source>
</evidence>
<keyword evidence="3" id="KW-1185">Reference proteome</keyword>
<gene>
    <name evidence="2" type="ORF">FOY51_25185</name>
</gene>